<sequence length="332" mass="35886">MSSHPSRRRLIGISAAAAGLSLVPLCGGAQAQGPLVRWQGQAMGAVATLQIHHHDRAAAQRLIELSLAEVRRLELIFSLYREDSALFALNRQGMLVAPPHELVALLTECRRYSELTDGRFDPTVQALWILYRDHFSKSDAAPQGPPPTALRAALDRVGFDKVVFNADRIAFAHGGMTLTLNGIAQGYVTDCVVNLLRREGIECSLVDMGESRALGAHPDGSPWRVGIADPDEPDRTDVTLDAIDQAIATSGAYGFRFDPAGRFNHLFNPQTGACAHRHRSVTVVMPTATAADALSTAFSLMAPTDIEQAILRLGQGQVHLITAAGERLEFRA</sequence>
<keyword evidence="14" id="KW-0449">Lipoprotein</keyword>
<dbReference type="GO" id="GO:0016740">
    <property type="term" value="F:transferase activity"/>
    <property type="evidence" value="ECO:0007669"/>
    <property type="project" value="UniProtKB-UniRule"/>
</dbReference>
<keyword evidence="12" id="KW-0732">Signal</keyword>
<dbReference type="Proteomes" id="UP000051562">
    <property type="component" value="Unassembled WGS sequence"/>
</dbReference>
<evidence type="ECO:0000256" key="3">
    <source>
        <dbReference type="ARBA" id="ARBA00022630"/>
    </source>
</evidence>
<comment type="cofactor">
    <cofactor evidence="11">
        <name>Mg(2+)</name>
        <dbReference type="ChEBI" id="CHEBI:18420"/>
    </cofactor>
    <cofactor evidence="11">
        <name>Mn(2+)</name>
        <dbReference type="ChEBI" id="CHEBI:29035"/>
    </cofactor>
    <text evidence="11">Magnesium. Can also use manganese.</text>
</comment>
<name>A0A0Q3I649_9HYPH</name>
<comment type="catalytic activity">
    <reaction evidence="9 10">
        <text>L-threonyl-[protein] + FAD = FMN-L-threonyl-[protein] + AMP + H(+)</text>
        <dbReference type="Rhea" id="RHEA:36847"/>
        <dbReference type="Rhea" id="RHEA-COMP:11060"/>
        <dbReference type="Rhea" id="RHEA-COMP:11061"/>
        <dbReference type="ChEBI" id="CHEBI:15378"/>
        <dbReference type="ChEBI" id="CHEBI:30013"/>
        <dbReference type="ChEBI" id="CHEBI:57692"/>
        <dbReference type="ChEBI" id="CHEBI:74257"/>
        <dbReference type="ChEBI" id="CHEBI:456215"/>
        <dbReference type="EC" id="2.7.1.180"/>
    </reaction>
</comment>
<dbReference type="EMBL" id="FUYX01000026">
    <property type="protein sequence ID" value="SKC17466.1"/>
    <property type="molecule type" value="Genomic_DNA"/>
</dbReference>
<dbReference type="Pfam" id="PF02424">
    <property type="entry name" value="ApbE"/>
    <property type="match status" value="1"/>
</dbReference>
<evidence type="ECO:0000256" key="11">
    <source>
        <dbReference type="PIRSR" id="PIRSR006268-2"/>
    </source>
</evidence>
<dbReference type="GO" id="GO:0046872">
    <property type="term" value="F:metal ion binding"/>
    <property type="evidence" value="ECO:0007669"/>
    <property type="project" value="UniProtKB-UniRule"/>
</dbReference>
<evidence type="ECO:0000256" key="5">
    <source>
        <dbReference type="ARBA" id="ARBA00022723"/>
    </source>
</evidence>
<protein>
    <recommendedName>
        <fullName evidence="2 10">FAD:protein FMN transferase</fullName>
        <ecNumber evidence="1 10">2.7.1.180</ecNumber>
    </recommendedName>
    <alternativeName>
        <fullName evidence="8 10">Flavin transferase</fullName>
    </alternativeName>
</protein>
<keyword evidence="4 10" id="KW-0808">Transferase</keyword>
<evidence type="ECO:0000313" key="13">
    <source>
        <dbReference type="EMBL" id="KQK30277.1"/>
    </source>
</evidence>
<dbReference type="SUPFAM" id="SSF143631">
    <property type="entry name" value="ApbE-like"/>
    <property type="match status" value="1"/>
</dbReference>
<evidence type="ECO:0000256" key="12">
    <source>
        <dbReference type="SAM" id="SignalP"/>
    </source>
</evidence>
<feature type="signal peptide" evidence="12">
    <location>
        <begin position="1"/>
        <end position="31"/>
    </location>
</feature>
<keyword evidence="3 10" id="KW-0285">Flavoprotein</keyword>
<dbReference type="RefSeq" id="WP_055728432.1">
    <property type="nucleotide sequence ID" value="NZ_FUYX01000026.1"/>
</dbReference>
<evidence type="ECO:0000256" key="4">
    <source>
        <dbReference type="ARBA" id="ARBA00022679"/>
    </source>
</evidence>
<keyword evidence="15" id="KW-1185">Reference proteome</keyword>
<gene>
    <name evidence="13" type="ORF">ARD30_14270</name>
    <name evidence="14" type="ORF">SAMN05660750_05067</name>
</gene>
<dbReference type="OrthoDB" id="9778595at2"/>
<evidence type="ECO:0000256" key="7">
    <source>
        <dbReference type="ARBA" id="ARBA00022842"/>
    </source>
</evidence>
<comment type="similarity">
    <text evidence="10">Belongs to the ApbE family.</text>
</comment>
<evidence type="ECO:0000313" key="16">
    <source>
        <dbReference type="Proteomes" id="UP000190130"/>
    </source>
</evidence>
<dbReference type="STRING" id="53254.SAMN05660750_05067"/>
<reference evidence="13 15" key="1">
    <citation type="submission" date="2015-10" db="EMBL/GenBank/DDBJ databases">
        <title>Draft genome of Bosea thiooxidans.</title>
        <authorList>
            <person name="Wang X."/>
        </authorList>
    </citation>
    <scope>NUCLEOTIDE SEQUENCE [LARGE SCALE GENOMIC DNA]</scope>
    <source>
        <strain evidence="13 15">CGMCC 9174</strain>
    </source>
</reference>
<reference evidence="14 16" key="2">
    <citation type="submission" date="2017-02" db="EMBL/GenBank/DDBJ databases">
        <authorList>
            <person name="Peterson S.W."/>
        </authorList>
    </citation>
    <scope>NUCLEOTIDE SEQUENCE [LARGE SCALE GENOMIC DNA]</scope>
    <source>
        <strain evidence="14 16">DSM 9653</strain>
    </source>
</reference>
<dbReference type="PANTHER" id="PTHR30040:SF2">
    <property type="entry name" value="FAD:PROTEIN FMN TRANSFERASE"/>
    <property type="match status" value="1"/>
</dbReference>
<organism evidence="13 15">
    <name type="scientific">Bosea thiooxidans</name>
    <dbReference type="NCBI Taxonomy" id="53254"/>
    <lineage>
        <taxon>Bacteria</taxon>
        <taxon>Pseudomonadati</taxon>
        <taxon>Pseudomonadota</taxon>
        <taxon>Alphaproteobacteria</taxon>
        <taxon>Hyphomicrobiales</taxon>
        <taxon>Boseaceae</taxon>
        <taxon>Bosea</taxon>
    </lineage>
</organism>
<dbReference type="PANTHER" id="PTHR30040">
    <property type="entry name" value="THIAMINE BIOSYNTHESIS LIPOPROTEIN APBE"/>
    <property type="match status" value="1"/>
</dbReference>
<dbReference type="EMBL" id="LMAR01000038">
    <property type="protein sequence ID" value="KQK30277.1"/>
    <property type="molecule type" value="Genomic_DNA"/>
</dbReference>
<dbReference type="EC" id="2.7.1.180" evidence="1 10"/>
<dbReference type="InterPro" id="IPR003374">
    <property type="entry name" value="ApbE-like_sf"/>
</dbReference>
<keyword evidence="5 10" id="KW-0479">Metal-binding</keyword>
<keyword evidence="7 10" id="KW-0460">Magnesium</keyword>
<evidence type="ECO:0000256" key="9">
    <source>
        <dbReference type="ARBA" id="ARBA00048540"/>
    </source>
</evidence>
<evidence type="ECO:0000313" key="14">
    <source>
        <dbReference type="EMBL" id="SKC17466.1"/>
    </source>
</evidence>
<dbReference type="InterPro" id="IPR024932">
    <property type="entry name" value="ApbE"/>
</dbReference>
<dbReference type="InterPro" id="IPR006311">
    <property type="entry name" value="TAT_signal"/>
</dbReference>
<feature type="binding site" evidence="11">
    <location>
        <position position="296"/>
    </location>
    <ligand>
        <name>Mg(2+)</name>
        <dbReference type="ChEBI" id="CHEBI:18420"/>
    </ligand>
</feature>
<dbReference type="AlphaFoldDB" id="A0A0Q3I649"/>
<accession>A0A0Q3I649</accession>
<feature type="chain" id="PRO_5014484042" description="FAD:protein FMN transferase" evidence="12">
    <location>
        <begin position="32"/>
        <end position="332"/>
    </location>
</feature>
<dbReference type="PIRSF" id="PIRSF006268">
    <property type="entry name" value="ApbE"/>
    <property type="match status" value="1"/>
</dbReference>
<evidence type="ECO:0000256" key="2">
    <source>
        <dbReference type="ARBA" id="ARBA00016337"/>
    </source>
</evidence>
<evidence type="ECO:0000256" key="8">
    <source>
        <dbReference type="ARBA" id="ARBA00031306"/>
    </source>
</evidence>
<keyword evidence="6 10" id="KW-0274">FAD</keyword>
<proteinExistence type="inferred from homology"/>
<dbReference type="Proteomes" id="UP000190130">
    <property type="component" value="Unassembled WGS sequence"/>
</dbReference>
<evidence type="ECO:0000313" key="15">
    <source>
        <dbReference type="Proteomes" id="UP000051562"/>
    </source>
</evidence>
<feature type="binding site" evidence="11">
    <location>
        <position position="182"/>
    </location>
    <ligand>
        <name>Mg(2+)</name>
        <dbReference type="ChEBI" id="CHEBI:18420"/>
    </ligand>
</feature>
<feature type="binding site" evidence="11">
    <location>
        <position position="292"/>
    </location>
    <ligand>
        <name>Mg(2+)</name>
        <dbReference type="ChEBI" id="CHEBI:18420"/>
    </ligand>
</feature>
<dbReference type="PROSITE" id="PS51318">
    <property type="entry name" value="TAT"/>
    <property type="match status" value="1"/>
</dbReference>
<evidence type="ECO:0000256" key="6">
    <source>
        <dbReference type="ARBA" id="ARBA00022827"/>
    </source>
</evidence>
<evidence type="ECO:0000256" key="10">
    <source>
        <dbReference type="PIRNR" id="PIRNR006268"/>
    </source>
</evidence>
<dbReference type="Gene3D" id="3.10.520.10">
    <property type="entry name" value="ApbE-like domains"/>
    <property type="match status" value="1"/>
</dbReference>
<evidence type="ECO:0000256" key="1">
    <source>
        <dbReference type="ARBA" id="ARBA00011955"/>
    </source>
</evidence>